<dbReference type="InterPro" id="IPR006073">
    <property type="entry name" value="GTP-bd"/>
</dbReference>
<comment type="caution">
    <text evidence="2">The sequence shown here is derived from an EMBL/GenBank/DDBJ whole genome shotgun (WGS) entry which is preliminary data.</text>
</comment>
<organism evidence="2 4">
    <name type="scientific">Didymodactylos carnosus</name>
    <dbReference type="NCBI Taxonomy" id="1234261"/>
    <lineage>
        <taxon>Eukaryota</taxon>
        <taxon>Metazoa</taxon>
        <taxon>Spiralia</taxon>
        <taxon>Gnathifera</taxon>
        <taxon>Rotifera</taxon>
        <taxon>Eurotatoria</taxon>
        <taxon>Bdelloidea</taxon>
        <taxon>Philodinida</taxon>
        <taxon>Philodinidae</taxon>
        <taxon>Didymodactylos</taxon>
    </lineage>
</organism>
<accession>A0A814AD14</accession>
<dbReference type="GO" id="GO:0005525">
    <property type="term" value="F:GTP binding"/>
    <property type="evidence" value="ECO:0007669"/>
    <property type="project" value="InterPro"/>
</dbReference>
<evidence type="ECO:0000313" key="3">
    <source>
        <dbReference type="EMBL" id="CAF3693427.1"/>
    </source>
</evidence>
<evidence type="ECO:0000313" key="2">
    <source>
        <dbReference type="EMBL" id="CAF0912660.1"/>
    </source>
</evidence>
<dbReference type="Pfam" id="PF01926">
    <property type="entry name" value="MMR_HSR1"/>
    <property type="match status" value="1"/>
</dbReference>
<protein>
    <recommendedName>
        <fullName evidence="1">G domain-containing protein</fullName>
    </recommendedName>
</protein>
<dbReference type="Proteomes" id="UP000663829">
    <property type="component" value="Unassembled WGS sequence"/>
</dbReference>
<dbReference type="EMBL" id="CAJNOQ010001693">
    <property type="protein sequence ID" value="CAF0912660.1"/>
    <property type="molecule type" value="Genomic_DNA"/>
</dbReference>
<dbReference type="OrthoDB" id="8954335at2759"/>
<evidence type="ECO:0000259" key="1">
    <source>
        <dbReference type="Pfam" id="PF01926"/>
    </source>
</evidence>
<evidence type="ECO:0000313" key="4">
    <source>
        <dbReference type="Proteomes" id="UP000663829"/>
    </source>
</evidence>
<reference evidence="2" key="1">
    <citation type="submission" date="2021-02" db="EMBL/GenBank/DDBJ databases">
        <authorList>
            <person name="Nowell W R."/>
        </authorList>
    </citation>
    <scope>NUCLEOTIDE SEQUENCE</scope>
</reference>
<gene>
    <name evidence="2" type="ORF">GPM918_LOCUS9230</name>
    <name evidence="3" type="ORF">SRO942_LOCUS9231</name>
</gene>
<proteinExistence type="predicted"/>
<dbReference type="Gene3D" id="3.40.50.300">
    <property type="entry name" value="P-loop containing nucleotide triphosphate hydrolases"/>
    <property type="match status" value="1"/>
</dbReference>
<feature type="domain" description="G" evidence="1">
    <location>
        <begin position="28"/>
        <end position="122"/>
    </location>
</feature>
<dbReference type="AlphaFoldDB" id="A0A814AD14"/>
<dbReference type="Proteomes" id="UP000681722">
    <property type="component" value="Unassembled WGS sequence"/>
</dbReference>
<keyword evidence="4" id="KW-1185">Reference proteome</keyword>
<dbReference type="CDD" id="cd00882">
    <property type="entry name" value="Ras_like_GTPase"/>
    <property type="match status" value="1"/>
</dbReference>
<dbReference type="SUPFAM" id="SSF52540">
    <property type="entry name" value="P-loop containing nucleoside triphosphate hydrolases"/>
    <property type="match status" value="1"/>
</dbReference>
<dbReference type="EMBL" id="CAJOBC010001693">
    <property type="protein sequence ID" value="CAF3693427.1"/>
    <property type="molecule type" value="Genomic_DNA"/>
</dbReference>
<dbReference type="InterPro" id="IPR027417">
    <property type="entry name" value="P-loop_NTPase"/>
</dbReference>
<sequence>MPTGTIQPLIKQQLDIKFIQYKAYALAMGRTGVGKTTLVNGLCGTKHEAGSGHGSKTRNLFRNDTNIGEGQLALIDTPGTDSTTEAYRHAHLLRTALITGNINTIFIVIKYDSRYDKMVINYREVEIPVRRYRYKIVIIVSYWDISERPKQDFEGICNEFKKNGINCNIIFYSNKSALETMVNLMYSCVSNMDEERLEINDNDFYLNFNLMDIKLEIEESSREFARDALSLCEEFKQTAMRVHHESVPDGDEILHMLIVEFEREMDQLLKKFTDKHGNSMATTDDYISYINMQKKTVEFCDIFVKTVRPLMSYNLCDIQDPRNLIKRCPNCNLIWFKAEGCDGTTDCGNNNFSNRFDVSKRSHHKFQLKRINGKLQWEKLSNVVEPSKYFIEAPEMREMPNASVNAPHDQQFSDNDMSSAEGLVFNHMMDENELQVEVPNDGNNLVETKSHRKRMGCGTSFVWKNLPKIEDELILQLLTVKTMELAKQKISEEYFTHMCTNRNKNIDSIFHS</sequence>
<name>A0A814AD14_9BILA</name>